<name>A0A0M4N7T5_LEPIR</name>
<dbReference type="EMBL" id="CP012603">
    <property type="protein sequence ID" value="ALE38806.1"/>
    <property type="molecule type" value="Genomic_DNA"/>
</dbReference>
<evidence type="ECO:0000313" key="2">
    <source>
        <dbReference type="Proteomes" id="UP000056502"/>
    </source>
</evidence>
<protein>
    <submittedName>
        <fullName evidence="1">Uncharacterized protein</fullName>
    </submittedName>
</protein>
<evidence type="ECO:0000313" key="1">
    <source>
        <dbReference type="EMBL" id="ALE38806.1"/>
    </source>
</evidence>
<dbReference type="Proteomes" id="UP000056502">
    <property type="component" value="Chromosome I"/>
</dbReference>
<accession>A0A0M4N7T5</accession>
<proteinExistence type="predicted"/>
<dbReference type="AlphaFoldDB" id="A0A0M4N7T5"/>
<sequence>MDKIQEINPSFIRFQDKIDHFTETKNQWENLPISDSRILL</sequence>
<reference evidence="1 2" key="1">
    <citation type="journal article" date="2015" name="Genome Announc.">
        <title>Whole-Genome Sequence of Leptospira interrogans Serovar Hardjo Subtype Hardjoprajitno Strain Norma, Isolated from Cattle in a Leptospirosis Outbreak in Brazil.</title>
        <authorList>
            <person name="Cosate M.R."/>
            <person name="Soares S.C."/>
            <person name="Mendes T.A."/>
            <person name="Raittz R.T."/>
            <person name="Moreira E.C."/>
            <person name="Leite R."/>
            <person name="Fernandes G.R."/>
            <person name="Haddad J.P."/>
            <person name="Ortega J.M."/>
        </authorList>
    </citation>
    <scope>NUCLEOTIDE SEQUENCE [LARGE SCALE GENOMIC DNA]</scope>
    <source>
        <strain evidence="1 2">Norma</strain>
    </source>
</reference>
<organism evidence="1">
    <name type="scientific">Leptospira interrogans serovar Hardjo str. Norma</name>
    <dbReference type="NCBI Taxonomy" id="1279460"/>
    <lineage>
        <taxon>Bacteria</taxon>
        <taxon>Pseudomonadati</taxon>
        <taxon>Spirochaetota</taxon>
        <taxon>Spirochaetia</taxon>
        <taxon>Leptospirales</taxon>
        <taxon>Leptospiraceae</taxon>
        <taxon>Leptospira</taxon>
    </lineage>
</organism>
<gene>
    <name evidence="1" type="ORF">G436_1612</name>
</gene>